<dbReference type="Pfam" id="PF12760">
    <property type="entry name" value="Zn_ribbon_IS1595"/>
    <property type="match status" value="1"/>
</dbReference>
<sequence length="76" mass="8718">MEKRFKCLTLFEFQEKFPVDDSCKLYLANLKWSNGFSCSKCGHTKYRAGNGPHDCPGNINGQLKLKRILSCNNFLI</sequence>
<proteinExistence type="predicted"/>
<evidence type="ECO:0000313" key="3">
    <source>
        <dbReference type="Proteomes" id="UP000295706"/>
    </source>
</evidence>
<evidence type="ECO:0000259" key="1">
    <source>
        <dbReference type="Pfam" id="PF12760"/>
    </source>
</evidence>
<feature type="domain" description="Transposase zinc-ribbon" evidence="1">
    <location>
        <begin position="20"/>
        <end position="46"/>
    </location>
</feature>
<reference evidence="2 3" key="1">
    <citation type="submission" date="2019-02" db="EMBL/GenBank/DDBJ databases">
        <title>Arundinibacter roseus gen. nov., sp. nov., a new member of the family Cytophagaceae.</title>
        <authorList>
            <person name="Szuroczki S."/>
            <person name="Khayer B."/>
            <person name="Sproer C."/>
            <person name="Toumi M."/>
            <person name="Szabo A."/>
            <person name="Felfoldi T."/>
            <person name="Schumann P."/>
            <person name="Toth E."/>
        </authorList>
    </citation>
    <scope>NUCLEOTIDE SEQUENCE [LARGE SCALE GENOMIC DNA]</scope>
    <source>
        <strain evidence="2 3">DMA-k-7a</strain>
    </source>
</reference>
<dbReference type="InterPro" id="IPR024442">
    <property type="entry name" value="Transposase_Zn_ribbon"/>
</dbReference>
<dbReference type="AlphaFoldDB" id="A0A4R4JZQ8"/>
<evidence type="ECO:0000313" key="2">
    <source>
        <dbReference type="EMBL" id="TDB60414.1"/>
    </source>
</evidence>
<comment type="caution">
    <text evidence="2">The sequence shown here is derived from an EMBL/GenBank/DDBJ whole genome shotgun (WGS) entry which is preliminary data.</text>
</comment>
<accession>A0A4R4JZQ8</accession>
<gene>
    <name evidence="2" type="ORF">EZE20_21005</name>
</gene>
<name>A0A4R4JZQ8_9BACT</name>
<organism evidence="2 3">
    <name type="scientific">Arundinibacter roseus</name>
    <dbReference type="NCBI Taxonomy" id="2070510"/>
    <lineage>
        <taxon>Bacteria</taxon>
        <taxon>Pseudomonadati</taxon>
        <taxon>Bacteroidota</taxon>
        <taxon>Cytophagia</taxon>
        <taxon>Cytophagales</taxon>
        <taxon>Spirosomataceae</taxon>
        <taxon>Arundinibacter</taxon>
    </lineage>
</organism>
<dbReference type="OrthoDB" id="9783459at2"/>
<keyword evidence="3" id="KW-1185">Reference proteome</keyword>
<protein>
    <recommendedName>
        <fullName evidence="1">Transposase zinc-ribbon domain-containing protein</fullName>
    </recommendedName>
</protein>
<dbReference type="RefSeq" id="WP_132121440.1">
    <property type="nucleotide sequence ID" value="NZ_SMJU01000017.1"/>
</dbReference>
<dbReference type="Proteomes" id="UP000295706">
    <property type="component" value="Unassembled WGS sequence"/>
</dbReference>
<dbReference type="EMBL" id="SMJU01000017">
    <property type="protein sequence ID" value="TDB60414.1"/>
    <property type="molecule type" value="Genomic_DNA"/>
</dbReference>